<evidence type="ECO:0000256" key="3">
    <source>
        <dbReference type="SAM" id="MobiDB-lite"/>
    </source>
</evidence>
<dbReference type="InterPro" id="IPR052405">
    <property type="entry name" value="Mito_Transl_Release_Factor"/>
</dbReference>
<dbReference type="AlphaFoldDB" id="A0A1H2JVX9"/>
<reference evidence="6" key="1">
    <citation type="submission" date="2016-10" db="EMBL/GenBank/DDBJ databases">
        <authorList>
            <person name="Varghese N."/>
            <person name="Submissions S."/>
        </authorList>
    </citation>
    <scope>NUCLEOTIDE SEQUENCE [LARGE SCALE GENOMIC DNA]</scope>
    <source>
        <strain evidence="6">DSM 3384</strain>
    </source>
</reference>
<dbReference type="PANTHER" id="PTHR46203">
    <property type="entry name" value="PROBABLE PEPTIDE CHAIN RELEASE FACTOR C12ORF65"/>
    <property type="match status" value="1"/>
</dbReference>
<feature type="compositionally biased region" description="Basic and acidic residues" evidence="3">
    <location>
        <begin position="85"/>
        <end position="96"/>
    </location>
</feature>
<dbReference type="SUPFAM" id="SSF75620">
    <property type="entry name" value="Release factor"/>
    <property type="match status" value="1"/>
</dbReference>
<evidence type="ECO:0000256" key="1">
    <source>
        <dbReference type="ARBA" id="ARBA00010835"/>
    </source>
</evidence>
<feature type="compositionally biased region" description="Basic residues" evidence="3">
    <location>
        <begin position="97"/>
        <end position="112"/>
    </location>
</feature>
<evidence type="ECO:0000256" key="2">
    <source>
        <dbReference type="ARBA" id="ARBA00022946"/>
    </source>
</evidence>
<dbReference type="PANTHER" id="PTHR46203:SF1">
    <property type="entry name" value="MITOCHONDRIAL TRANSLATION RELEASE FACTOR IN RESCUE"/>
    <property type="match status" value="1"/>
</dbReference>
<gene>
    <name evidence="5" type="ORF">SAMN04487931_11637</name>
</gene>
<comment type="similarity">
    <text evidence="1">Belongs to the prokaryotic/mitochondrial release factor family.</text>
</comment>
<keyword evidence="6" id="KW-1185">Reference proteome</keyword>
<proteinExistence type="inferred from homology"/>
<keyword evidence="2" id="KW-0809">Transit peptide</keyword>
<evidence type="ECO:0000313" key="5">
    <source>
        <dbReference type="EMBL" id="SDU60472.1"/>
    </source>
</evidence>
<dbReference type="InterPro" id="IPR045853">
    <property type="entry name" value="Pep_chain_release_fac_I_sf"/>
</dbReference>
<dbReference type="Proteomes" id="UP000199608">
    <property type="component" value="Unassembled WGS sequence"/>
</dbReference>
<feature type="domain" description="Prokaryotic-type class I peptide chain release factors" evidence="4">
    <location>
        <begin position="18"/>
        <end position="110"/>
    </location>
</feature>
<sequence>MGPGKEKILDLEKRMAALGIQKEDIEEKFIKSSGRGGQKVNKSNSAVFLKHKKTNLSVKCGKARSQHLNRFLALRKLIEKIEAHLSGTSDKEQKKIERIKKQKQRRKRKTQKKLATNE</sequence>
<name>A0A1H2JVX9_9BACT</name>
<dbReference type="EMBL" id="FNLL01000016">
    <property type="protein sequence ID" value="SDU60472.1"/>
    <property type="molecule type" value="Genomic_DNA"/>
</dbReference>
<accession>A0A1H2JVX9</accession>
<evidence type="ECO:0000313" key="6">
    <source>
        <dbReference type="Proteomes" id="UP000199608"/>
    </source>
</evidence>
<organism evidence="5 6">
    <name type="scientific">Desulfobacula phenolica</name>
    <dbReference type="NCBI Taxonomy" id="90732"/>
    <lineage>
        <taxon>Bacteria</taxon>
        <taxon>Pseudomonadati</taxon>
        <taxon>Thermodesulfobacteriota</taxon>
        <taxon>Desulfobacteria</taxon>
        <taxon>Desulfobacterales</taxon>
        <taxon>Desulfobacteraceae</taxon>
        <taxon>Desulfobacula</taxon>
    </lineage>
</organism>
<evidence type="ECO:0000259" key="4">
    <source>
        <dbReference type="Pfam" id="PF00472"/>
    </source>
</evidence>
<dbReference type="Pfam" id="PF00472">
    <property type="entry name" value="RF-1"/>
    <property type="match status" value="1"/>
</dbReference>
<feature type="region of interest" description="Disordered" evidence="3">
    <location>
        <begin position="85"/>
        <end position="118"/>
    </location>
</feature>
<dbReference type="Gene3D" id="3.30.160.20">
    <property type="match status" value="1"/>
</dbReference>
<dbReference type="InterPro" id="IPR000352">
    <property type="entry name" value="Pep_chain_release_fac_I"/>
</dbReference>
<dbReference type="GO" id="GO:0003747">
    <property type="term" value="F:translation release factor activity"/>
    <property type="evidence" value="ECO:0007669"/>
    <property type="project" value="InterPro"/>
</dbReference>
<protein>
    <submittedName>
        <fullName evidence="5">RF-1 domain-containing protein</fullName>
    </submittedName>
</protein>
<dbReference type="RefSeq" id="WP_014957598.1">
    <property type="nucleotide sequence ID" value="NZ_FNLL01000016.1"/>
</dbReference>